<feature type="transmembrane region" description="Helical" evidence="4">
    <location>
        <begin position="382"/>
        <end position="402"/>
    </location>
</feature>
<dbReference type="PANTHER" id="PTHR43280:SF2">
    <property type="entry name" value="HTH-TYPE TRANSCRIPTIONAL REGULATOR EXSA"/>
    <property type="match status" value="1"/>
</dbReference>
<accession>A0A7Z7PWK0</accession>
<dbReference type="SUPFAM" id="SSF48452">
    <property type="entry name" value="TPR-like"/>
    <property type="match status" value="1"/>
</dbReference>
<keyword evidence="4" id="KW-0472">Membrane</keyword>
<evidence type="ECO:0000256" key="4">
    <source>
        <dbReference type="SAM" id="Phobius"/>
    </source>
</evidence>
<keyword evidence="4" id="KW-0812">Transmembrane</keyword>
<evidence type="ECO:0000256" key="3">
    <source>
        <dbReference type="ARBA" id="ARBA00023163"/>
    </source>
</evidence>
<dbReference type="Proteomes" id="UP000254876">
    <property type="component" value="Unassembled WGS sequence"/>
</dbReference>
<dbReference type="InterPro" id="IPR018060">
    <property type="entry name" value="HTH_AraC"/>
</dbReference>
<reference evidence="7 8" key="1">
    <citation type="submission" date="2018-06" db="EMBL/GenBank/DDBJ databases">
        <authorList>
            <consortium name="Pathogen Informatics"/>
            <person name="Doyle S."/>
        </authorList>
    </citation>
    <scope>NUCLEOTIDE SEQUENCE [LARGE SCALE GENOMIC DNA]</scope>
    <source>
        <strain evidence="7 8">NCTC10588</strain>
    </source>
</reference>
<evidence type="ECO:0000313" key="8">
    <source>
        <dbReference type="Proteomes" id="UP000254876"/>
    </source>
</evidence>
<dbReference type="Pfam" id="PF12833">
    <property type="entry name" value="HTH_18"/>
    <property type="match status" value="1"/>
</dbReference>
<proteinExistence type="predicted"/>
<dbReference type="InterPro" id="IPR009057">
    <property type="entry name" value="Homeodomain-like_sf"/>
</dbReference>
<feature type="domain" description="HTH araC/xylS-type" evidence="6">
    <location>
        <begin position="460"/>
        <end position="568"/>
    </location>
</feature>
<dbReference type="GO" id="GO:0043565">
    <property type="term" value="F:sequence-specific DNA binding"/>
    <property type="evidence" value="ECO:0007669"/>
    <property type="project" value="InterPro"/>
</dbReference>
<keyword evidence="1" id="KW-0805">Transcription regulation</keyword>
<keyword evidence="5" id="KW-0732">Signal</keyword>
<sequence length="574" mass="67126">MKKNLFTFLILLLTLSSFFLCYSQNRNEFHIPDSLKNKNYTQLELLYNKNTDKATVYANTILNKAKKEQNNTEIIKGYLFLFKTKKNSSLLPYLDSAITISKKVKSVDLLSEGYMYKGNYFYHKGEYSSAITHYIEARNYANNNSYTYHIINFNIGLLKLEVKEYQEAIPLFLSYKKYIEQHGMIKKLDYMSCIYALAYTYSQMNDLVHSNYYINLGLKKNIEIKDGMSETLLLMVRGINAYKIKKYSPALADLKLAAKQIEKKSYGSQNLAISEYYIGKIFYDLNDKKFLNQFKKVDSIIIQSKNPTEELRQTYPILIDYYKKEKNKEMQLTYIEHLLSVDSILNNNNHFLIKEINKKYDTPILLKERENLLDDQKSKNNILIWLLVGGVIILGFLLIIIFRARKKIKLYKQNALVLVQTPQTREKNLDLSTPRIDTLEYISDKPKSKNKTVISNDNLKKISSQLDEFESTKHFLYNKVNLDSLSKDFKTNRAYLSKSINELKGQSFPQYLNELRIQYIIKELIENKNLRKLTIAAIAEEAGFNNAESFTKAFKKITGTLPSYYIKIIQENNK</sequence>
<dbReference type="Gene3D" id="1.25.40.10">
    <property type="entry name" value="Tetratricopeptide repeat domain"/>
    <property type="match status" value="1"/>
</dbReference>
<evidence type="ECO:0000313" key="7">
    <source>
        <dbReference type="EMBL" id="STD02608.1"/>
    </source>
</evidence>
<keyword evidence="2" id="KW-0238">DNA-binding</keyword>
<dbReference type="SMART" id="SM00342">
    <property type="entry name" value="HTH_ARAC"/>
    <property type="match status" value="1"/>
</dbReference>
<dbReference type="InterPro" id="IPR011990">
    <property type="entry name" value="TPR-like_helical_dom_sf"/>
</dbReference>
<evidence type="ECO:0000256" key="1">
    <source>
        <dbReference type="ARBA" id="ARBA00023015"/>
    </source>
</evidence>
<evidence type="ECO:0000256" key="5">
    <source>
        <dbReference type="SAM" id="SignalP"/>
    </source>
</evidence>
<dbReference type="SUPFAM" id="SSF46689">
    <property type="entry name" value="Homeodomain-like"/>
    <property type="match status" value="1"/>
</dbReference>
<keyword evidence="4" id="KW-1133">Transmembrane helix</keyword>
<feature type="signal peptide" evidence="5">
    <location>
        <begin position="1"/>
        <end position="19"/>
    </location>
</feature>
<dbReference type="PANTHER" id="PTHR43280">
    <property type="entry name" value="ARAC-FAMILY TRANSCRIPTIONAL REGULATOR"/>
    <property type="match status" value="1"/>
</dbReference>
<dbReference type="RefSeq" id="WP_078675401.1">
    <property type="nucleotide sequence ID" value="NZ_CP123487.1"/>
</dbReference>
<gene>
    <name evidence="7" type="ORF">NCTC10588_01817</name>
</gene>
<evidence type="ECO:0000256" key="2">
    <source>
        <dbReference type="ARBA" id="ARBA00023125"/>
    </source>
</evidence>
<protein>
    <submittedName>
        <fullName evidence="7">Transcriptional activator FtrA</fullName>
    </submittedName>
</protein>
<keyword evidence="3" id="KW-0804">Transcription</keyword>
<dbReference type="Gene3D" id="1.10.10.60">
    <property type="entry name" value="Homeodomain-like"/>
    <property type="match status" value="2"/>
</dbReference>
<evidence type="ECO:0000259" key="6">
    <source>
        <dbReference type="PROSITE" id="PS01124"/>
    </source>
</evidence>
<organism evidence="7 8">
    <name type="scientific">Elizabethkingia anophelis</name>
    <dbReference type="NCBI Taxonomy" id="1117645"/>
    <lineage>
        <taxon>Bacteria</taxon>
        <taxon>Pseudomonadati</taxon>
        <taxon>Bacteroidota</taxon>
        <taxon>Flavobacteriia</taxon>
        <taxon>Flavobacteriales</taxon>
        <taxon>Weeksellaceae</taxon>
        <taxon>Elizabethkingia</taxon>
    </lineage>
</organism>
<dbReference type="PROSITE" id="PS01124">
    <property type="entry name" value="HTH_ARAC_FAMILY_2"/>
    <property type="match status" value="1"/>
</dbReference>
<dbReference type="AlphaFoldDB" id="A0A7Z7PWK0"/>
<name>A0A7Z7PWK0_9FLAO</name>
<dbReference type="EMBL" id="UFYD01000001">
    <property type="protein sequence ID" value="STD02608.1"/>
    <property type="molecule type" value="Genomic_DNA"/>
</dbReference>
<comment type="caution">
    <text evidence="7">The sequence shown here is derived from an EMBL/GenBank/DDBJ whole genome shotgun (WGS) entry which is preliminary data.</text>
</comment>
<feature type="chain" id="PRO_5031232489" evidence="5">
    <location>
        <begin position="20"/>
        <end position="574"/>
    </location>
</feature>
<dbReference type="GO" id="GO:0003700">
    <property type="term" value="F:DNA-binding transcription factor activity"/>
    <property type="evidence" value="ECO:0007669"/>
    <property type="project" value="InterPro"/>
</dbReference>